<dbReference type="CDD" id="cd06267">
    <property type="entry name" value="PBP1_LacI_sugar_binding-like"/>
    <property type="match status" value="1"/>
</dbReference>
<feature type="domain" description="HTH lacI-type" evidence="4">
    <location>
        <begin position="3"/>
        <end position="57"/>
    </location>
</feature>
<dbReference type="eggNOG" id="COG1609">
    <property type="taxonomic scope" value="Bacteria"/>
</dbReference>
<dbReference type="GeneID" id="85166875"/>
<dbReference type="GO" id="GO:0000976">
    <property type="term" value="F:transcription cis-regulatory region binding"/>
    <property type="evidence" value="ECO:0007669"/>
    <property type="project" value="TreeGrafter"/>
</dbReference>
<dbReference type="SMART" id="SM00354">
    <property type="entry name" value="HTH_LACI"/>
    <property type="match status" value="1"/>
</dbReference>
<dbReference type="OrthoDB" id="3510266at2"/>
<comment type="caution">
    <text evidence="5">The sequence shown here is derived from an EMBL/GenBank/DDBJ whole genome shotgun (WGS) entry which is preliminary data.</text>
</comment>
<evidence type="ECO:0000256" key="1">
    <source>
        <dbReference type="ARBA" id="ARBA00023015"/>
    </source>
</evidence>
<dbReference type="STRING" id="158787.BSCA_0442"/>
<evidence type="ECO:0000259" key="4">
    <source>
        <dbReference type="PROSITE" id="PS50932"/>
    </source>
</evidence>
<dbReference type="InterPro" id="IPR000843">
    <property type="entry name" value="HTH_LacI"/>
</dbReference>
<dbReference type="PANTHER" id="PTHR30146">
    <property type="entry name" value="LACI-RELATED TRANSCRIPTIONAL REPRESSOR"/>
    <property type="match status" value="1"/>
</dbReference>
<evidence type="ECO:0000256" key="3">
    <source>
        <dbReference type="ARBA" id="ARBA00023163"/>
    </source>
</evidence>
<dbReference type="InterPro" id="IPR010982">
    <property type="entry name" value="Lambda_DNA-bd_dom_sf"/>
</dbReference>
<evidence type="ECO:0000313" key="6">
    <source>
        <dbReference type="Proteomes" id="UP000029033"/>
    </source>
</evidence>
<evidence type="ECO:0000313" key="5">
    <source>
        <dbReference type="EMBL" id="KFI90105.1"/>
    </source>
</evidence>
<dbReference type="InterPro" id="IPR028082">
    <property type="entry name" value="Peripla_BP_I"/>
</dbReference>
<keyword evidence="6" id="KW-1185">Reference proteome</keyword>
<dbReference type="EMBL" id="JGZO01000034">
    <property type="protein sequence ID" value="KFI90105.1"/>
    <property type="molecule type" value="Genomic_DNA"/>
</dbReference>
<keyword evidence="1" id="KW-0805">Transcription regulation</keyword>
<reference evidence="5 6" key="1">
    <citation type="submission" date="2014-03" db="EMBL/GenBank/DDBJ databases">
        <title>Genomics of Bifidobacteria.</title>
        <authorList>
            <person name="Ventura M."/>
            <person name="Milani C."/>
            <person name="Lugli G.A."/>
        </authorList>
    </citation>
    <scope>NUCLEOTIDE SEQUENCE [LARGE SCALE GENOMIC DNA]</scope>
    <source>
        <strain evidence="5 6">LMG 21589</strain>
    </source>
</reference>
<dbReference type="Gene3D" id="3.40.50.2300">
    <property type="match status" value="2"/>
</dbReference>
<dbReference type="Pfam" id="PF00356">
    <property type="entry name" value="LacI"/>
    <property type="match status" value="1"/>
</dbReference>
<dbReference type="Proteomes" id="UP000029033">
    <property type="component" value="Unassembled WGS sequence"/>
</dbReference>
<dbReference type="SUPFAM" id="SSF53822">
    <property type="entry name" value="Periplasmic binding protein-like I"/>
    <property type="match status" value="1"/>
</dbReference>
<dbReference type="PROSITE" id="PS50932">
    <property type="entry name" value="HTH_LACI_2"/>
    <property type="match status" value="1"/>
</dbReference>
<keyword evidence="3" id="KW-0804">Transcription</keyword>
<dbReference type="Gene3D" id="1.10.260.40">
    <property type="entry name" value="lambda repressor-like DNA-binding domains"/>
    <property type="match status" value="1"/>
</dbReference>
<dbReference type="InterPro" id="IPR046335">
    <property type="entry name" value="LacI/GalR-like_sensor"/>
</dbReference>
<dbReference type="PANTHER" id="PTHR30146:SF138">
    <property type="entry name" value="TRANSCRIPTIONAL REGULATORY PROTEIN"/>
    <property type="match status" value="1"/>
</dbReference>
<dbReference type="Pfam" id="PF13377">
    <property type="entry name" value="Peripla_BP_3"/>
    <property type="match status" value="1"/>
</dbReference>
<sequence>MAASIYDVASKAGVSISTVSRAFTRPELVSSKTLDKVLAAANDLDYSITRAATTMKTGQSFRIALLLSDAASTWFNSSLIDGIDVVLHPAGYDFSIYRVTNIEERREFFSTLPVKKNVDAVITASFGLDAKESERLASIGVPIVGINPTSYEGLDASIGVDDRRAATLAADHLISLGHRRITYVRTNPVSSLHYSALQREEGFSDACDSSADPINLRIVTLSDGSDCIDLALTEILDGKAQPTAIACQEDNIAMRLLFRLRRYGLDVPKDISLTGFDDSTYAADAGLTTIHQDPTAMGSAAARKTLSLLAGNTPAPEHDIVPAHLVMRSSTAAPRA</sequence>
<name>A0A087D3K5_9BIFI</name>
<gene>
    <name evidence="5" type="ORF">BSCA_0442</name>
</gene>
<proteinExistence type="predicted"/>
<protein>
    <submittedName>
        <fullName evidence="5">Regulatory protein LacI</fullName>
    </submittedName>
</protein>
<dbReference type="AlphaFoldDB" id="A0A087D3K5"/>
<evidence type="ECO:0000256" key="2">
    <source>
        <dbReference type="ARBA" id="ARBA00023125"/>
    </source>
</evidence>
<dbReference type="CDD" id="cd01392">
    <property type="entry name" value="HTH_LacI"/>
    <property type="match status" value="1"/>
</dbReference>
<dbReference type="SUPFAM" id="SSF47413">
    <property type="entry name" value="lambda repressor-like DNA-binding domains"/>
    <property type="match status" value="1"/>
</dbReference>
<dbReference type="RefSeq" id="WP_033519099.1">
    <property type="nucleotide sequence ID" value="NZ_CAUPKV010000019.1"/>
</dbReference>
<accession>A0A087D3K5</accession>
<keyword evidence="2" id="KW-0238">DNA-binding</keyword>
<dbReference type="GO" id="GO:0003700">
    <property type="term" value="F:DNA-binding transcription factor activity"/>
    <property type="evidence" value="ECO:0007669"/>
    <property type="project" value="TreeGrafter"/>
</dbReference>
<organism evidence="5 6">
    <name type="scientific">Bifidobacterium scardovii</name>
    <dbReference type="NCBI Taxonomy" id="158787"/>
    <lineage>
        <taxon>Bacteria</taxon>
        <taxon>Bacillati</taxon>
        <taxon>Actinomycetota</taxon>
        <taxon>Actinomycetes</taxon>
        <taxon>Bifidobacteriales</taxon>
        <taxon>Bifidobacteriaceae</taxon>
        <taxon>Bifidobacterium</taxon>
    </lineage>
</organism>